<evidence type="ECO:0000313" key="2">
    <source>
        <dbReference type="Proteomes" id="UP000034894"/>
    </source>
</evidence>
<sequence>MKSDLNYVDTEISGEFSSLKKSVEKIKISAIKKRISQKSRANDLEYLLGAFMEMYEPHLQEIVILLSEKGYALDTSSGFGVKNAEFQAMTGDFSIDYVTKNKLEKIGVKFREYNGSKSLIFWPENPTLENILAGWMKVINTLPDKGKLTVPASSSEAVRFRRKYIPEDMLLRAQRLFERLKFETQTRVQLETKKRQKENSRPNKVELILGLFIEEIEPQVRKAIIEMNKKGYSTDKSGFMDNPCLQMIEGDFLIDEKTKESLEKNGVVVETNPSGYTRLQYSPAEADILKIKKKWSEIVSLLPDKKEFATISMTRKARNFRLTYE</sequence>
<proteinExistence type="predicted"/>
<comment type="caution">
    <text evidence="1">The sequence shown here is derived from an EMBL/GenBank/DDBJ whole genome shotgun (WGS) entry which is preliminary data.</text>
</comment>
<evidence type="ECO:0000313" key="1">
    <source>
        <dbReference type="EMBL" id="KKS96473.1"/>
    </source>
</evidence>
<name>A0A0G1GC23_9BACT</name>
<dbReference type="STRING" id="1618443.UV73_C0010G0058"/>
<gene>
    <name evidence="1" type="ORF">UV73_C0010G0058</name>
</gene>
<organism evidence="1 2">
    <name type="scientific">Candidatus Gottesmanbacteria bacterium GW2011_GWA2_43_14</name>
    <dbReference type="NCBI Taxonomy" id="1618443"/>
    <lineage>
        <taxon>Bacteria</taxon>
        <taxon>Candidatus Gottesmaniibacteriota</taxon>
    </lineage>
</organism>
<accession>A0A0G1GC23</accession>
<dbReference type="Proteomes" id="UP000034894">
    <property type="component" value="Unassembled WGS sequence"/>
</dbReference>
<dbReference type="EMBL" id="LCFP01000010">
    <property type="protein sequence ID" value="KKS96473.1"/>
    <property type="molecule type" value="Genomic_DNA"/>
</dbReference>
<dbReference type="AlphaFoldDB" id="A0A0G1GC23"/>
<protein>
    <submittedName>
        <fullName evidence="1">Uncharacterized protein</fullName>
    </submittedName>
</protein>
<reference evidence="1 2" key="1">
    <citation type="journal article" date="2015" name="Nature">
        <title>rRNA introns, odd ribosomes, and small enigmatic genomes across a large radiation of phyla.</title>
        <authorList>
            <person name="Brown C.T."/>
            <person name="Hug L.A."/>
            <person name="Thomas B.C."/>
            <person name="Sharon I."/>
            <person name="Castelle C.J."/>
            <person name="Singh A."/>
            <person name="Wilkins M.J."/>
            <person name="Williams K.H."/>
            <person name="Banfield J.F."/>
        </authorList>
    </citation>
    <scope>NUCLEOTIDE SEQUENCE [LARGE SCALE GENOMIC DNA]</scope>
</reference>